<dbReference type="Gene3D" id="3.40.50.1820">
    <property type="entry name" value="alpha/beta hydrolase"/>
    <property type="match status" value="1"/>
</dbReference>
<accession>A0ABR3SBN9</accession>
<evidence type="ECO:0008006" key="7">
    <source>
        <dbReference type="Google" id="ProtNLM"/>
    </source>
</evidence>
<keyword evidence="2" id="KW-0378">Hydrolase</keyword>
<dbReference type="InterPro" id="IPR013595">
    <property type="entry name" value="Pept_S33_TAP-like_C"/>
</dbReference>
<proteinExistence type="inferred from homology"/>
<evidence type="ECO:0000259" key="4">
    <source>
        <dbReference type="Pfam" id="PF08386"/>
    </source>
</evidence>
<evidence type="ECO:0000313" key="6">
    <source>
        <dbReference type="Proteomes" id="UP001521116"/>
    </source>
</evidence>
<evidence type="ECO:0000256" key="1">
    <source>
        <dbReference type="ARBA" id="ARBA00010088"/>
    </source>
</evidence>
<dbReference type="Pfam" id="PF08386">
    <property type="entry name" value="Abhydrolase_4"/>
    <property type="match status" value="1"/>
</dbReference>
<feature type="domain" description="AB hydrolase-1" evidence="3">
    <location>
        <begin position="97"/>
        <end position="189"/>
    </location>
</feature>
<dbReference type="InterPro" id="IPR051601">
    <property type="entry name" value="Serine_prot/Carboxylest_S33"/>
</dbReference>
<dbReference type="InterPro" id="IPR029058">
    <property type="entry name" value="AB_hydrolase_fold"/>
</dbReference>
<evidence type="ECO:0000256" key="2">
    <source>
        <dbReference type="ARBA" id="ARBA00022801"/>
    </source>
</evidence>
<evidence type="ECO:0000259" key="3">
    <source>
        <dbReference type="Pfam" id="PF00561"/>
    </source>
</evidence>
<gene>
    <name evidence="5" type="ORF">SLS56_011559</name>
</gene>
<organism evidence="5 6">
    <name type="scientific">Neofusicoccum ribis</name>
    <dbReference type="NCBI Taxonomy" id="45134"/>
    <lineage>
        <taxon>Eukaryota</taxon>
        <taxon>Fungi</taxon>
        <taxon>Dikarya</taxon>
        <taxon>Ascomycota</taxon>
        <taxon>Pezizomycotina</taxon>
        <taxon>Dothideomycetes</taxon>
        <taxon>Dothideomycetes incertae sedis</taxon>
        <taxon>Botryosphaeriales</taxon>
        <taxon>Botryosphaeriaceae</taxon>
        <taxon>Neofusicoccum</taxon>
    </lineage>
</organism>
<feature type="domain" description="Peptidase S33 tripeptidyl aminopeptidase-like C-terminal" evidence="4">
    <location>
        <begin position="355"/>
        <end position="429"/>
    </location>
</feature>
<sequence>MDLFGAVYALAQSHPYPQARSEGIQWGPCTLNGSLPIECGNVSVPLDYSSSNSTKTLTLELLKVPALEKPSKGSVLINFGGPGNTGRETLAAGAAKLQAITGDHHDLVTIDPRLWALTEVLADNCQENNKEIGEVIGTAFVARDMMRIVDALGEDGLLRYIGYSYGSVLGATVASMFPDRMDRVILDGVVNLHEYYRGYEVEMFTDTDKTFAGFLSACVTAGPEHCALARSNHTAASLEKAVYSLMDNLKYRPIPYQGIIIDYTFVRSFTLLSLYDPSGFPQLAALLDGLLTNNFTVFASLDGSTVQAASVTDGRHGIECSDKGRDVFASAAPAENGFDEKVLPTMEAINQKSRLAGDTSAYLVALCGQWSTEAKERYKGDFGAKTRHPVLLIGNTYDPVTPLVSARNVSEGLEGSVVLEHHGFGESNVTVDGQAYFHGPYERINIFRISDVSSAYE</sequence>
<comment type="similarity">
    <text evidence="1">Belongs to the peptidase S33 family.</text>
</comment>
<comment type="caution">
    <text evidence="5">The sequence shown here is derived from an EMBL/GenBank/DDBJ whole genome shotgun (WGS) entry which is preliminary data.</text>
</comment>
<dbReference type="PANTHER" id="PTHR43248">
    <property type="entry name" value="2-SUCCINYL-6-HYDROXY-2,4-CYCLOHEXADIENE-1-CARBOXYLATE SYNTHASE"/>
    <property type="match status" value="1"/>
</dbReference>
<keyword evidence="6" id="KW-1185">Reference proteome</keyword>
<dbReference type="PANTHER" id="PTHR43248:SF25">
    <property type="entry name" value="AB HYDROLASE-1 DOMAIN-CONTAINING PROTEIN-RELATED"/>
    <property type="match status" value="1"/>
</dbReference>
<evidence type="ECO:0000313" key="5">
    <source>
        <dbReference type="EMBL" id="KAL1616078.1"/>
    </source>
</evidence>
<dbReference type="EMBL" id="JAJVDC020000280">
    <property type="protein sequence ID" value="KAL1616078.1"/>
    <property type="molecule type" value="Genomic_DNA"/>
</dbReference>
<dbReference type="SUPFAM" id="SSF53474">
    <property type="entry name" value="alpha/beta-Hydrolases"/>
    <property type="match status" value="1"/>
</dbReference>
<dbReference type="Pfam" id="PF00561">
    <property type="entry name" value="Abhydrolase_1"/>
    <property type="match status" value="1"/>
</dbReference>
<reference evidence="5 6" key="1">
    <citation type="submission" date="2024-02" db="EMBL/GenBank/DDBJ databases">
        <title>De novo assembly and annotation of 12 fungi associated with fruit tree decline syndrome in Ontario, Canada.</title>
        <authorList>
            <person name="Sulman M."/>
            <person name="Ellouze W."/>
            <person name="Ilyukhin E."/>
        </authorList>
    </citation>
    <scope>NUCLEOTIDE SEQUENCE [LARGE SCALE GENOMIC DNA]</scope>
    <source>
        <strain evidence="5 6">M1-105</strain>
    </source>
</reference>
<name>A0ABR3SBN9_9PEZI</name>
<protein>
    <recommendedName>
        <fullName evidence="7">AB hydrolase-1 domain-containing protein</fullName>
    </recommendedName>
</protein>
<dbReference type="Proteomes" id="UP001521116">
    <property type="component" value="Unassembled WGS sequence"/>
</dbReference>
<dbReference type="InterPro" id="IPR000073">
    <property type="entry name" value="AB_hydrolase_1"/>
</dbReference>